<reference evidence="1 2" key="1">
    <citation type="submission" date="2020-08" db="EMBL/GenBank/DDBJ databases">
        <title>Genomic Encyclopedia of Type Strains, Phase IV (KMG-IV): sequencing the most valuable type-strain genomes for metagenomic binning, comparative biology and taxonomic classification.</title>
        <authorList>
            <person name="Goeker M."/>
        </authorList>
    </citation>
    <scope>NUCLEOTIDE SEQUENCE [LARGE SCALE GENOMIC DNA]</scope>
    <source>
        <strain evidence="1 2">DSM 26385</strain>
    </source>
</reference>
<keyword evidence="2" id="KW-1185">Reference proteome</keyword>
<comment type="caution">
    <text evidence="1">The sequence shown here is derived from an EMBL/GenBank/DDBJ whole genome shotgun (WGS) entry which is preliminary data.</text>
</comment>
<dbReference type="EMBL" id="JACIDU010000003">
    <property type="protein sequence ID" value="MBB4102398.1"/>
    <property type="molecule type" value="Genomic_DNA"/>
</dbReference>
<gene>
    <name evidence="1" type="ORF">GGQ66_000933</name>
</gene>
<accession>A0A7W6P0F7</accession>
<organism evidence="1 2">
    <name type="scientific">Allorhizobium borbori</name>
    <dbReference type="NCBI Taxonomy" id="485907"/>
    <lineage>
        <taxon>Bacteria</taxon>
        <taxon>Pseudomonadati</taxon>
        <taxon>Pseudomonadota</taxon>
        <taxon>Alphaproteobacteria</taxon>
        <taxon>Hyphomicrobiales</taxon>
        <taxon>Rhizobiaceae</taxon>
        <taxon>Rhizobium/Agrobacterium group</taxon>
        <taxon>Allorhizobium</taxon>
    </lineage>
</organism>
<dbReference type="Proteomes" id="UP000584824">
    <property type="component" value="Unassembled WGS sequence"/>
</dbReference>
<evidence type="ECO:0000313" key="2">
    <source>
        <dbReference type="Proteomes" id="UP000584824"/>
    </source>
</evidence>
<sequence length="157" mass="17219">MSIEQDIVDIIIARIVAECPEFGGRVEESAHVPLTPEDWPCVRVQLPTTQTETRDGGRQGHRPRKNDGQIAISLVHDGRDTSVLAVQRALGLRIDKALMDEPFLRGADGKARVSELISTGSQSGTTSNRGSVVSVRQLFYSATWRTTEQNNSVPMHA</sequence>
<proteinExistence type="predicted"/>
<dbReference type="RefSeq" id="WP_183789924.1">
    <property type="nucleotide sequence ID" value="NZ_JACIDU010000003.1"/>
</dbReference>
<evidence type="ECO:0000313" key="1">
    <source>
        <dbReference type="EMBL" id="MBB4102398.1"/>
    </source>
</evidence>
<dbReference type="AlphaFoldDB" id="A0A7W6P0F7"/>
<protein>
    <submittedName>
        <fullName evidence="1">Uncharacterized protein</fullName>
    </submittedName>
</protein>
<name>A0A7W6P0F7_9HYPH</name>